<dbReference type="Proteomes" id="UP000310017">
    <property type="component" value="Chromosome"/>
</dbReference>
<keyword evidence="3" id="KW-1185">Reference proteome</keyword>
<protein>
    <recommendedName>
        <fullName evidence="4">DKNYY family protein</fullName>
    </recommendedName>
</protein>
<evidence type="ECO:0000256" key="1">
    <source>
        <dbReference type="SAM" id="SignalP"/>
    </source>
</evidence>
<reference evidence="2 3" key="1">
    <citation type="submission" date="2019-05" db="EMBL/GenBank/DDBJ databases">
        <title>Genome sequencing of F202Z8.</title>
        <authorList>
            <person name="Kwon Y.M."/>
        </authorList>
    </citation>
    <scope>NUCLEOTIDE SEQUENCE [LARGE SCALE GENOMIC DNA]</scope>
    <source>
        <strain evidence="2 3">F202Z8</strain>
    </source>
</reference>
<dbReference type="RefSeq" id="WP_138851469.1">
    <property type="nucleotide sequence ID" value="NZ_CP040710.1"/>
</dbReference>
<feature type="signal peptide" evidence="1">
    <location>
        <begin position="1"/>
        <end position="24"/>
    </location>
</feature>
<dbReference type="Pfam" id="PF13644">
    <property type="entry name" value="DKNYY"/>
    <property type="match status" value="1"/>
</dbReference>
<dbReference type="EMBL" id="CP040710">
    <property type="protein sequence ID" value="QCW99116.1"/>
    <property type="molecule type" value="Genomic_DNA"/>
</dbReference>
<evidence type="ECO:0000313" key="2">
    <source>
        <dbReference type="EMBL" id="QCW99116.1"/>
    </source>
</evidence>
<feature type="chain" id="PRO_5023114019" description="DKNYY family protein" evidence="1">
    <location>
        <begin position="25"/>
        <end position="324"/>
    </location>
</feature>
<dbReference type="AlphaFoldDB" id="A0A5B7SKV6"/>
<dbReference type="InterPro" id="IPR027375">
    <property type="entry name" value="DKNYY"/>
</dbReference>
<evidence type="ECO:0000313" key="3">
    <source>
        <dbReference type="Proteomes" id="UP000310017"/>
    </source>
</evidence>
<organism evidence="2 3">
    <name type="scientific">Aggregatimonas sangjinii</name>
    <dbReference type="NCBI Taxonomy" id="2583587"/>
    <lineage>
        <taxon>Bacteria</taxon>
        <taxon>Pseudomonadati</taxon>
        <taxon>Bacteroidota</taxon>
        <taxon>Flavobacteriia</taxon>
        <taxon>Flavobacteriales</taxon>
        <taxon>Flavobacteriaceae</taxon>
        <taxon>Aggregatimonas</taxon>
    </lineage>
</organism>
<evidence type="ECO:0008006" key="4">
    <source>
        <dbReference type="Google" id="ProtNLM"/>
    </source>
</evidence>
<gene>
    <name evidence="2" type="ORF">FGM00_02920</name>
</gene>
<dbReference type="OrthoDB" id="1157940at2"/>
<dbReference type="KEGG" id="asag:FGM00_02920"/>
<proteinExistence type="predicted"/>
<accession>A0A5B7SKV6</accession>
<keyword evidence="1" id="KW-0732">Signal</keyword>
<name>A0A5B7SKV6_9FLAO</name>
<sequence length="324" mass="37547">MMKNLLKILFAPLLWLFHSCSPLGNPVDPEKSDSHYYNNSKSEIRYSPMGNWFELGNTGMHADVESFEVFNRWLGRDKDQLFYEAYAVTNLPIDLATFRVKDEDYMAHIGFDSNFVYAFDKVYEGDAYRGRATIIDGADPKTYVQTDIDWANDGKLHFFRNHKIEADFDSFQPLNDYFAKDSSRAYVRNDNCFESFGADVASLELLGESSHTIDKKNVYWLPFFTENASNPIALPYADKAEVEILNPYFLRVADTIYYDGQARPDIDNQSFEIIDHSYAKDATHVYYKDNIVENADVATFRRLEGSYKYIDKNGTYHEGRLEEK</sequence>